<feature type="region of interest" description="Disordered" evidence="1">
    <location>
        <begin position="110"/>
        <end position="140"/>
    </location>
</feature>
<accession>A0A6I9PFC9</accession>
<dbReference type="Proteomes" id="UP000504611">
    <property type="component" value="Unplaced"/>
</dbReference>
<protein>
    <submittedName>
        <fullName evidence="3">Uncharacterized protein isoform X1</fullName>
    </submittedName>
</protein>
<feature type="compositionally biased region" description="Low complexity" evidence="1">
    <location>
        <begin position="406"/>
        <end position="419"/>
    </location>
</feature>
<organism evidence="2 3">
    <name type="scientific">Notothenia coriiceps</name>
    <name type="common">black rockcod</name>
    <dbReference type="NCBI Taxonomy" id="8208"/>
    <lineage>
        <taxon>Eukaryota</taxon>
        <taxon>Metazoa</taxon>
        <taxon>Chordata</taxon>
        <taxon>Craniata</taxon>
        <taxon>Vertebrata</taxon>
        <taxon>Euteleostomi</taxon>
        <taxon>Actinopterygii</taxon>
        <taxon>Neopterygii</taxon>
        <taxon>Teleostei</taxon>
        <taxon>Neoteleostei</taxon>
        <taxon>Acanthomorphata</taxon>
        <taxon>Eupercaria</taxon>
        <taxon>Perciformes</taxon>
        <taxon>Notothenioidei</taxon>
        <taxon>Nototheniidae</taxon>
        <taxon>Notothenia</taxon>
    </lineage>
</organism>
<sequence length="567" mass="60945">MGRLDDAAKHKVVELRKAGLSLRKIKAVLELENIKVSAQAIYLFLREFQGRPPGRVKPMETGGSTSIAQIQHRTGAIQEGWSNIRIQNVLRDASHHAGFAAASNVLKQTSTNPDFGANPSGSGVTSGGSRPEMQQEGDKEENDIQIVSVTSLAQSCHQTVPQSTVARAETSVSSTLTAAAALMRRRVTASPATNSMLAARKRLLDKALAHRVKSFPQVASLLRRDPSSVHAANMRSSIPQLSETCDLTTEKTLMEGQSDGGSTTRRFLTQRPGPPVRSLHPVPRVGIRLPNRPIAPSTSLAPGVALIRLQTPGGQGGTRSEGNPSPQQAVQDTGGRGGLQDQIQTLGSEVRSLGLAVKMLVEQQCRLEREQGQQTHIQKQILSTLQCMATNLGRSSVVQQQHNKTPSPSGLPAASASTSFSQDTFNFSPGTYTQCNQTQPNYNSIESLENVEAFKLPGLSPSRMNGFPPCSNAENLPLTHTPPHTQAYVASYPPSQTLMPPYTQSYVSTYSQSHSQTFGGAVNKTADFQNSCSARTLQDCSVSTQPVMNSDLSSQDQQINIIKVEGP</sequence>
<dbReference type="RefSeq" id="XP_010786440.1">
    <property type="nucleotide sequence ID" value="XM_010788138.1"/>
</dbReference>
<feature type="region of interest" description="Disordered" evidence="1">
    <location>
        <begin position="309"/>
        <end position="339"/>
    </location>
</feature>
<keyword evidence="2" id="KW-1185">Reference proteome</keyword>
<dbReference type="KEGG" id="ncc:104960164"/>
<dbReference type="GeneID" id="104960164"/>
<proteinExistence type="predicted"/>
<dbReference type="OrthoDB" id="8895781at2759"/>
<feature type="compositionally biased region" description="Polar residues" evidence="1">
    <location>
        <begin position="320"/>
        <end position="331"/>
    </location>
</feature>
<reference evidence="3" key="1">
    <citation type="submission" date="2025-08" db="UniProtKB">
        <authorList>
            <consortium name="RefSeq"/>
        </authorList>
    </citation>
    <scope>IDENTIFICATION</scope>
    <source>
        <tissue evidence="3">Muscle</tissue>
    </source>
</reference>
<evidence type="ECO:0000313" key="2">
    <source>
        <dbReference type="Proteomes" id="UP000504611"/>
    </source>
</evidence>
<dbReference type="AlphaFoldDB" id="A0A6I9PFC9"/>
<evidence type="ECO:0000313" key="3">
    <source>
        <dbReference type="RefSeq" id="XP_010786440.1"/>
    </source>
</evidence>
<evidence type="ECO:0000256" key="1">
    <source>
        <dbReference type="SAM" id="MobiDB-lite"/>
    </source>
</evidence>
<feature type="region of interest" description="Disordered" evidence="1">
    <location>
        <begin position="254"/>
        <end position="283"/>
    </location>
</feature>
<gene>
    <name evidence="3" type="primary">LOC104960164</name>
</gene>
<feature type="compositionally biased region" description="Polar residues" evidence="1">
    <location>
        <begin position="110"/>
        <end position="123"/>
    </location>
</feature>
<name>A0A6I9PFC9_9TELE</name>
<feature type="region of interest" description="Disordered" evidence="1">
    <location>
        <begin position="398"/>
        <end position="420"/>
    </location>
</feature>